<dbReference type="EMBL" id="JAHRIO010010288">
    <property type="protein sequence ID" value="MEQ2161087.1"/>
    <property type="molecule type" value="Genomic_DNA"/>
</dbReference>
<dbReference type="Proteomes" id="UP001476798">
    <property type="component" value="Unassembled WGS sequence"/>
</dbReference>
<evidence type="ECO:0000313" key="2">
    <source>
        <dbReference type="Proteomes" id="UP001476798"/>
    </source>
</evidence>
<protein>
    <submittedName>
        <fullName evidence="1">Uncharacterized protein</fullName>
    </submittedName>
</protein>
<proteinExistence type="predicted"/>
<sequence>LELVNRETGFNKVFNSSANVGVINPLIKVVFTMKHKLILFCFESRSLCETCSHCYIRCFCQIVVRLAQGLALNGRPTHTSVIWSYIVPVMSQAPVFSDRQPSITQDALRAPSLFSLPSRLTPQSVCNTDSFLNPLLVLWVLIELLPTHRQLITTFLSCPQATRTPLSQ</sequence>
<gene>
    <name evidence="1" type="ORF">GOODEAATRI_006176</name>
</gene>
<comment type="caution">
    <text evidence="1">The sequence shown here is derived from an EMBL/GenBank/DDBJ whole genome shotgun (WGS) entry which is preliminary data.</text>
</comment>
<keyword evidence="2" id="KW-1185">Reference proteome</keyword>
<name>A0ABV0MPR5_9TELE</name>
<organism evidence="1 2">
    <name type="scientific">Goodea atripinnis</name>
    <dbReference type="NCBI Taxonomy" id="208336"/>
    <lineage>
        <taxon>Eukaryota</taxon>
        <taxon>Metazoa</taxon>
        <taxon>Chordata</taxon>
        <taxon>Craniata</taxon>
        <taxon>Vertebrata</taxon>
        <taxon>Euteleostomi</taxon>
        <taxon>Actinopterygii</taxon>
        <taxon>Neopterygii</taxon>
        <taxon>Teleostei</taxon>
        <taxon>Neoteleostei</taxon>
        <taxon>Acanthomorphata</taxon>
        <taxon>Ovalentaria</taxon>
        <taxon>Atherinomorphae</taxon>
        <taxon>Cyprinodontiformes</taxon>
        <taxon>Goodeidae</taxon>
        <taxon>Goodea</taxon>
    </lineage>
</organism>
<evidence type="ECO:0000313" key="1">
    <source>
        <dbReference type="EMBL" id="MEQ2161087.1"/>
    </source>
</evidence>
<reference evidence="1 2" key="1">
    <citation type="submission" date="2021-06" db="EMBL/GenBank/DDBJ databases">
        <authorList>
            <person name="Palmer J.M."/>
        </authorList>
    </citation>
    <scope>NUCLEOTIDE SEQUENCE [LARGE SCALE GENOMIC DNA]</scope>
    <source>
        <strain evidence="1 2">GA_2019</strain>
        <tissue evidence="1">Muscle</tissue>
    </source>
</reference>
<feature type="non-terminal residue" evidence="1">
    <location>
        <position position="1"/>
    </location>
</feature>
<accession>A0ABV0MPR5</accession>